<feature type="transmembrane region" description="Helical" evidence="6">
    <location>
        <begin position="88"/>
        <end position="110"/>
    </location>
</feature>
<dbReference type="RefSeq" id="XP_056489501.1">
    <property type="nucleotide sequence ID" value="XM_056630199.1"/>
</dbReference>
<keyword evidence="10" id="KW-1185">Reference proteome</keyword>
<dbReference type="Proteomes" id="UP001147747">
    <property type="component" value="Unassembled WGS sequence"/>
</dbReference>
<dbReference type="PANTHER" id="PTHR48022">
    <property type="entry name" value="PLASTIDIC GLUCOSE TRANSPORTER 4"/>
    <property type="match status" value="1"/>
</dbReference>
<keyword evidence="5 6" id="KW-0472">Membrane</keyword>
<proteinExistence type="inferred from homology"/>
<evidence type="ECO:0000313" key="9">
    <source>
        <dbReference type="EMBL" id="KAJ5397449.1"/>
    </source>
</evidence>
<feature type="transmembrane region" description="Helical" evidence="6">
    <location>
        <begin position="122"/>
        <end position="139"/>
    </location>
</feature>
<feature type="domain" description="Major facilitator superfamily (MFS) profile" evidence="8">
    <location>
        <begin position="15"/>
        <end position="459"/>
    </location>
</feature>
<evidence type="ECO:0000256" key="1">
    <source>
        <dbReference type="ARBA" id="ARBA00004141"/>
    </source>
</evidence>
<dbReference type="PROSITE" id="PS50850">
    <property type="entry name" value="MFS"/>
    <property type="match status" value="1"/>
</dbReference>
<keyword evidence="3 6" id="KW-0812">Transmembrane</keyword>
<comment type="similarity">
    <text evidence="2">Belongs to the major facilitator superfamily. Sugar transporter (TC 2.A.1.1) family.</text>
</comment>
<accession>A0A9W9W2F1</accession>
<evidence type="ECO:0000256" key="5">
    <source>
        <dbReference type="ARBA" id="ARBA00023136"/>
    </source>
</evidence>
<reference evidence="9" key="2">
    <citation type="journal article" date="2023" name="IMA Fungus">
        <title>Comparative genomic study of the Penicillium genus elucidates a diverse pangenome and 15 lateral gene transfer events.</title>
        <authorList>
            <person name="Petersen C."/>
            <person name="Sorensen T."/>
            <person name="Nielsen M.R."/>
            <person name="Sondergaard T.E."/>
            <person name="Sorensen J.L."/>
            <person name="Fitzpatrick D.A."/>
            <person name="Frisvad J.C."/>
            <person name="Nielsen K.L."/>
        </authorList>
    </citation>
    <scope>NUCLEOTIDE SEQUENCE</scope>
    <source>
        <strain evidence="9">IBT 29677</strain>
    </source>
</reference>
<evidence type="ECO:0000256" key="3">
    <source>
        <dbReference type="ARBA" id="ARBA00022692"/>
    </source>
</evidence>
<feature type="transmembrane region" description="Helical" evidence="6">
    <location>
        <begin position="363"/>
        <end position="386"/>
    </location>
</feature>
<dbReference type="SUPFAM" id="SSF103473">
    <property type="entry name" value="MFS general substrate transporter"/>
    <property type="match status" value="1"/>
</dbReference>
<sequence>MLFERWGVSPMLFFSTTLLVVSAFNYGFSDQAFASCQAMDSFTRQFGAYDESTGEWALEPLFTSLYNSVKAGGQIIGVFLGGWVSNTYGRRMCVFVMSIYALGSASVVISSTTQAQIQAGRALHYIYLGMQLAVIPTTLSEIAPARNRGGVSVLYWLAIKVGGLIVTSITRGTKTIESNAAWRIPFGLLLVVPSIVICLVWFIAESPRWLLLRDREPEAFEALRKLKPKNIPEEELRTEFDLLSLKVSEQLQKKSFSDLFTKPNRLRTFVVVMSNFFQQATGQAFASQYGTLFVKQLKSINPFSVTLGTNAVDIGAIIISASLIDVVGRRALFHISSIFQTGALMTMGGLGTADASNTSAKQGIVAMLMIFSFSWSLGWAPLTYVIGAELPSSPLREMTLQIAYFVKLITEFAVTFSYPYMETADTPGHVYLGGKLGFIYGSLSAVAFLFGYFFMPETRRMELEDIDAQFASTSDEKTKEFDTLAREEEATTVTEISK</sequence>
<feature type="transmembrane region" description="Helical" evidence="6">
    <location>
        <begin position="398"/>
        <end position="418"/>
    </location>
</feature>
<feature type="transmembrane region" description="Helical" evidence="6">
    <location>
        <begin position="331"/>
        <end position="351"/>
    </location>
</feature>
<feature type="signal peptide" evidence="7">
    <location>
        <begin position="1"/>
        <end position="23"/>
    </location>
</feature>
<keyword evidence="7" id="KW-0732">Signal</keyword>
<protein>
    <submittedName>
        <fullName evidence="9">General substrate transporter</fullName>
    </submittedName>
</protein>
<dbReference type="GO" id="GO:0005351">
    <property type="term" value="F:carbohydrate:proton symporter activity"/>
    <property type="evidence" value="ECO:0007669"/>
    <property type="project" value="TreeGrafter"/>
</dbReference>
<evidence type="ECO:0000313" key="10">
    <source>
        <dbReference type="Proteomes" id="UP001147747"/>
    </source>
</evidence>
<feature type="transmembrane region" description="Helical" evidence="6">
    <location>
        <begin position="182"/>
        <end position="204"/>
    </location>
</feature>
<dbReference type="Pfam" id="PF00083">
    <property type="entry name" value="Sugar_tr"/>
    <property type="match status" value="1"/>
</dbReference>
<dbReference type="GO" id="GO:0016020">
    <property type="term" value="C:membrane"/>
    <property type="evidence" value="ECO:0007669"/>
    <property type="project" value="UniProtKB-SubCell"/>
</dbReference>
<dbReference type="GeneID" id="81369179"/>
<dbReference type="InterPro" id="IPR050360">
    <property type="entry name" value="MFS_Sugar_Transporters"/>
</dbReference>
<evidence type="ECO:0000256" key="7">
    <source>
        <dbReference type="SAM" id="SignalP"/>
    </source>
</evidence>
<reference evidence="9" key="1">
    <citation type="submission" date="2022-12" db="EMBL/GenBank/DDBJ databases">
        <authorList>
            <person name="Petersen C."/>
        </authorList>
    </citation>
    <scope>NUCLEOTIDE SEQUENCE</scope>
    <source>
        <strain evidence="9">IBT 29677</strain>
    </source>
</reference>
<gene>
    <name evidence="9" type="ORF">N7509_005562</name>
</gene>
<keyword evidence="4 6" id="KW-1133">Transmembrane helix</keyword>
<evidence type="ECO:0000256" key="4">
    <source>
        <dbReference type="ARBA" id="ARBA00022989"/>
    </source>
</evidence>
<feature type="transmembrane region" description="Helical" evidence="6">
    <location>
        <begin position="438"/>
        <end position="455"/>
    </location>
</feature>
<dbReference type="AlphaFoldDB" id="A0A9W9W2F1"/>
<evidence type="ECO:0000259" key="8">
    <source>
        <dbReference type="PROSITE" id="PS50850"/>
    </source>
</evidence>
<dbReference type="PANTHER" id="PTHR48022:SF77">
    <property type="entry name" value="MAJOR FACILITATOR SUPERFAMILY (MFS) PROFILE DOMAIN-CONTAINING PROTEIN"/>
    <property type="match status" value="1"/>
</dbReference>
<feature type="chain" id="PRO_5040846346" evidence="7">
    <location>
        <begin position="24"/>
        <end position="498"/>
    </location>
</feature>
<evidence type="ECO:0000256" key="2">
    <source>
        <dbReference type="ARBA" id="ARBA00010992"/>
    </source>
</evidence>
<name>A0A9W9W2F1_9EURO</name>
<dbReference type="EMBL" id="JAPZBU010000006">
    <property type="protein sequence ID" value="KAJ5397449.1"/>
    <property type="molecule type" value="Genomic_DNA"/>
</dbReference>
<feature type="transmembrane region" description="Helical" evidence="6">
    <location>
        <begin position="303"/>
        <end position="324"/>
    </location>
</feature>
<dbReference type="InterPro" id="IPR005828">
    <property type="entry name" value="MFS_sugar_transport-like"/>
</dbReference>
<evidence type="ECO:0000256" key="6">
    <source>
        <dbReference type="SAM" id="Phobius"/>
    </source>
</evidence>
<feature type="transmembrane region" description="Helical" evidence="6">
    <location>
        <begin position="151"/>
        <end position="170"/>
    </location>
</feature>
<dbReference type="InterPro" id="IPR020846">
    <property type="entry name" value="MFS_dom"/>
</dbReference>
<dbReference type="Gene3D" id="1.20.1250.20">
    <property type="entry name" value="MFS general substrate transporter like domains"/>
    <property type="match status" value="1"/>
</dbReference>
<comment type="caution">
    <text evidence="9">The sequence shown here is derived from an EMBL/GenBank/DDBJ whole genome shotgun (WGS) entry which is preliminary data.</text>
</comment>
<dbReference type="InterPro" id="IPR036259">
    <property type="entry name" value="MFS_trans_sf"/>
</dbReference>
<comment type="subcellular location">
    <subcellularLocation>
        <location evidence="1">Membrane</location>
        <topology evidence="1">Multi-pass membrane protein</topology>
    </subcellularLocation>
</comment>
<organism evidence="9 10">
    <name type="scientific">Penicillium cosmopolitanum</name>
    <dbReference type="NCBI Taxonomy" id="1131564"/>
    <lineage>
        <taxon>Eukaryota</taxon>
        <taxon>Fungi</taxon>
        <taxon>Dikarya</taxon>
        <taxon>Ascomycota</taxon>
        <taxon>Pezizomycotina</taxon>
        <taxon>Eurotiomycetes</taxon>
        <taxon>Eurotiomycetidae</taxon>
        <taxon>Eurotiales</taxon>
        <taxon>Aspergillaceae</taxon>
        <taxon>Penicillium</taxon>
    </lineage>
</organism>
<dbReference type="OrthoDB" id="6612291at2759"/>